<evidence type="ECO:0000313" key="3">
    <source>
        <dbReference type="Proteomes" id="UP000015854"/>
    </source>
</evidence>
<dbReference type="PATRIC" id="fig|1234876.3.peg.3008"/>
<dbReference type="EMBL" id="ATBB01000706">
    <property type="protein sequence ID" value="EQC53760.1"/>
    <property type="molecule type" value="Genomic_DNA"/>
</dbReference>
<organism evidence="2 3">
    <name type="scientific">Lactococcus cremoris subsp. cremoris TIFN6</name>
    <dbReference type="NCBI Taxonomy" id="1234876"/>
    <lineage>
        <taxon>Bacteria</taxon>
        <taxon>Bacillati</taxon>
        <taxon>Bacillota</taxon>
        <taxon>Bacilli</taxon>
        <taxon>Lactobacillales</taxon>
        <taxon>Streptococcaceae</taxon>
        <taxon>Lactococcus</taxon>
        <taxon>Lactococcus cremoris subsp. cremoris</taxon>
    </lineage>
</organism>
<comment type="caution">
    <text evidence="2">The sequence shown here is derived from an EMBL/GenBank/DDBJ whole genome shotgun (WGS) entry which is preliminary data.</text>
</comment>
<proteinExistence type="predicted"/>
<accession>T0RWB4</accession>
<evidence type="ECO:0000256" key="1">
    <source>
        <dbReference type="SAM" id="MobiDB-lite"/>
    </source>
</evidence>
<dbReference type="AlphaFoldDB" id="T0RWB4"/>
<protein>
    <submittedName>
        <fullName evidence="2">Uncharacterized protein</fullName>
    </submittedName>
</protein>
<feature type="region of interest" description="Disordered" evidence="1">
    <location>
        <begin position="1"/>
        <end position="24"/>
    </location>
</feature>
<sequence>MTDQLEKLVAETPQGNVRSPKPQIEDFTDYGEDGKKVVNVAGYQDSLTDWLEQEKEIINQPDYVKANTQTLRAVRKLFF</sequence>
<reference evidence="2 3" key="1">
    <citation type="journal article" date="2013" name="ISME J.">
        <title>Multifactorial diversity sustains microbial community stability.</title>
        <authorList>
            <person name="Erkus O."/>
            <person name="de Jager V.C."/>
            <person name="Spus M."/>
            <person name="van Alen-Boerrigter I.J."/>
            <person name="van Rijswijck I.M."/>
            <person name="Hazelwood L."/>
            <person name="Janssen P.W."/>
            <person name="van Hijum S.A."/>
            <person name="Kleerebezem M."/>
            <person name="Smid E.J."/>
        </authorList>
    </citation>
    <scope>NUCLEOTIDE SEQUENCE [LARGE SCALE GENOMIC DNA]</scope>
    <source>
        <strain evidence="2 3">TIFN6</strain>
    </source>
</reference>
<dbReference type="Proteomes" id="UP000015854">
    <property type="component" value="Unassembled WGS sequence"/>
</dbReference>
<evidence type="ECO:0000313" key="2">
    <source>
        <dbReference type="EMBL" id="EQC53760.1"/>
    </source>
</evidence>
<name>T0RWB4_LACLC</name>
<gene>
    <name evidence="2" type="ORF">LLT6_15335</name>
</gene>